<dbReference type="InterPro" id="IPR011009">
    <property type="entry name" value="Kinase-like_dom_sf"/>
</dbReference>
<evidence type="ECO:0000256" key="5">
    <source>
        <dbReference type="ARBA" id="ARBA00022777"/>
    </source>
</evidence>
<feature type="domain" description="Aminoglycoside phosphotransferase" evidence="11">
    <location>
        <begin position="37"/>
        <end position="279"/>
    </location>
</feature>
<dbReference type="EC" id="2.7.1.81" evidence="8"/>
<comment type="subcellular location">
    <subcellularLocation>
        <location evidence="1">Cytoplasm</location>
    </subcellularLocation>
</comment>
<dbReference type="PANTHER" id="PTHR21064:SF1">
    <property type="entry name" value="HYDROXYLYSINE KINASE"/>
    <property type="match status" value="1"/>
</dbReference>
<dbReference type="AlphaFoldDB" id="A0A671Z4I3"/>
<keyword evidence="10" id="KW-0732">Signal</keyword>
<protein>
    <recommendedName>
        <fullName evidence="9">Hydroxylysine kinase</fullName>
        <ecNumber evidence="8">2.7.1.81</ecNumber>
    </recommendedName>
</protein>
<dbReference type="SUPFAM" id="SSF56112">
    <property type="entry name" value="Protein kinase-like (PK-like)"/>
    <property type="match status" value="1"/>
</dbReference>
<dbReference type="GO" id="GO:0005737">
    <property type="term" value="C:cytoplasm"/>
    <property type="evidence" value="ECO:0007669"/>
    <property type="project" value="UniProtKB-SubCell"/>
</dbReference>
<keyword evidence="4" id="KW-0808">Transferase</keyword>
<evidence type="ECO:0000313" key="12">
    <source>
        <dbReference type="Ensembl" id="ENSSAUP00010069839.1"/>
    </source>
</evidence>
<evidence type="ECO:0000256" key="4">
    <source>
        <dbReference type="ARBA" id="ARBA00022679"/>
    </source>
</evidence>
<dbReference type="InParanoid" id="A0A671Z4I3"/>
<dbReference type="Ensembl" id="ENSSAUT00010073102.1">
    <property type="protein sequence ID" value="ENSSAUP00010069839.1"/>
    <property type="gene ID" value="ENSSAUG00010027638.1"/>
</dbReference>
<accession>A0A671Z4I3</accession>
<dbReference type="PANTHER" id="PTHR21064">
    <property type="entry name" value="AMINOGLYCOSIDE PHOSPHOTRANSFERASE DOMAIN-CONTAINING PROTEIN-RELATED"/>
    <property type="match status" value="1"/>
</dbReference>
<feature type="signal peptide" evidence="10">
    <location>
        <begin position="1"/>
        <end position="19"/>
    </location>
</feature>
<name>A0A671Z4I3_SPAAU</name>
<dbReference type="OMA" id="AAHSCQL"/>
<evidence type="ECO:0000256" key="7">
    <source>
        <dbReference type="ARBA" id="ARBA00037368"/>
    </source>
</evidence>
<evidence type="ECO:0000313" key="13">
    <source>
        <dbReference type="Proteomes" id="UP000472265"/>
    </source>
</evidence>
<evidence type="ECO:0000256" key="2">
    <source>
        <dbReference type="ARBA" id="ARBA00006219"/>
    </source>
</evidence>
<dbReference type="GO" id="GO:0047992">
    <property type="term" value="F:hydroxylysine kinase activity"/>
    <property type="evidence" value="ECO:0007669"/>
    <property type="project" value="UniProtKB-EC"/>
</dbReference>
<dbReference type="Proteomes" id="UP000472265">
    <property type="component" value="Chromosome 11"/>
</dbReference>
<evidence type="ECO:0000256" key="1">
    <source>
        <dbReference type="ARBA" id="ARBA00004496"/>
    </source>
</evidence>
<dbReference type="InterPro" id="IPR050249">
    <property type="entry name" value="Pseudomonas-type_ThrB"/>
</dbReference>
<evidence type="ECO:0000256" key="10">
    <source>
        <dbReference type="SAM" id="SignalP"/>
    </source>
</evidence>
<keyword evidence="5" id="KW-0418">Kinase</keyword>
<dbReference type="Gene3D" id="3.90.1200.10">
    <property type="match status" value="1"/>
</dbReference>
<feature type="chain" id="PRO_5025383220" description="Hydroxylysine kinase" evidence="10">
    <location>
        <begin position="20"/>
        <end position="354"/>
    </location>
</feature>
<reference evidence="12" key="1">
    <citation type="submission" date="2021-04" db="EMBL/GenBank/DDBJ databases">
        <authorList>
            <consortium name="Wellcome Sanger Institute Data Sharing"/>
        </authorList>
    </citation>
    <scope>NUCLEOTIDE SEQUENCE [LARGE SCALE GENOMIC DNA]</scope>
</reference>
<keyword evidence="3" id="KW-0963">Cytoplasm</keyword>
<comment type="similarity">
    <text evidence="2">Belongs to the aminoglycoside phosphotransferase family.</text>
</comment>
<reference evidence="12" key="3">
    <citation type="submission" date="2025-09" db="UniProtKB">
        <authorList>
            <consortium name="Ensembl"/>
        </authorList>
    </citation>
    <scope>IDENTIFICATION</scope>
</reference>
<dbReference type="GeneTree" id="ENSGT00390000011314"/>
<organism evidence="12 13">
    <name type="scientific">Sparus aurata</name>
    <name type="common">Gilthead sea bream</name>
    <dbReference type="NCBI Taxonomy" id="8175"/>
    <lineage>
        <taxon>Eukaryota</taxon>
        <taxon>Metazoa</taxon>
        <taxon>Chordata</taxon>
        <taxon>Craniata</taxon>
        <taxon>Vertebrata</taxon>
        <taxon>Euteleostomi</taxon>
        <taxon>Actinopterygii</taxon>
        <taxon>Neopterygii</taxon>
        <taxon>Teleostei</taxon>
        <taxon>Neoteleostei</taxon>
        <taxon>Acanthomorphata</taxon>
        <taxon>Eupercaria</taxon>
        <taxon>Spariformes</taxon>
        <taxon>Sparidae</taxon>
        <taxon>Sparus</taxon>
    </lineage>
</organism>
<evidence type="ECO:0000259" key="11">
    <source>
        <dbReference type="Pfam" id="PF01636"/>
    </source>
</evidence>
<evidence type="ECO:0000256" key="9">
    <source>
        <dbReference type="ARBA" id="ARBA00040505"/>
    </source>
</evidence>
<comment type="function">
    <text evidence="7">Catalyzes the GTP-dependent phosphorylation of 5-hydroxy-L-lysine.</text>
</comment>
<sequence length="354" mass="39301">MIFFVILQLMTSESDLAQATDLTQKLYGRTVTKISTLPSHVDQNFLMVDKEDTKYILKIINSEDSKNDTLLELQTLALSFVHQNGIPAQKASPNIAGQLMSMEEIDCGRGAQTFCMRLLNYMPGKTIAESELTMQDLYHVGRTAATLNKTLVVSPNLDVLQREDYIWCLDNVAVMEGNLSVLDGDPIQEVVEAVIGQFKSCVVPVLSFTGVIHRDLNEGNIVVTPVDSGRHEVSGILDFALIMNGCCVFEVAITMAYMMLDKPSRVDAVGAVLAGWESLMLLSEDERNSLFLLALGRLCQSLVNGLNQAKINPDHKYLLTTARGRIPLILNLWERGKQEVERKWFSVASPFSVN</sequence>
<evidence type="ECO:0000256" key="3">
    <source>
        <dbReference type="ARBA" id="ARBA00022490"/>
    </source>
</evidence>
<proteinExistence type="inferred from homology"/>
<keyword evidence="13" id="KW-1185">Reference proteome</keyword>
<reference evidence="12" key="2">
    <citation type="submission" date="2025-08" db="UniProtKB">
        <authorList>
            <consortium name="Ensembl"/>
        </authorList>
    </citation>
    <scope>IDENTIFICATION</scope>
</reference>
<dbReference type="InterPro" id="IPR002575">
    <property type="entry name" value="Aminoglycoside_PTrfase"/>
</dbReference>
<evidence type="ECO:0000256" key="6">
    <source>
        <dbReference type="ARBA" id="ARBA00036820"/>
    </source>
</evidence>
<evidence type="ECO:0000256" key="8">
    <source>
        <dbReference type="ARBA" id="ARBA00038873"/>
    </source>
</evidence>
<comment type="catalytic activity">
    <reaction evidence="6">
        <text>(5R)-5-hydroxy-L-lysine + GTP = (5R)-5-phosphooxy-L-lysine + GDP + H(+)</text>
        <dbReference type="Rhea" id="RHEA:19049"/>
        <dbReference type="ChEBI" id="CHEBI:15378"/>
        <dbReference type="ChEBI" id="CHEBI:37565"/>
        <dbReference type="ChEBI" id="CHEBI:57882"/>
        <dbReference type="ChEBI" id="CHEBI:58189"/>
        <dbReference type="ChEBI" id="CHEBI:58357"/>
        <dbReference type="EC" id="2.7.1.81"/>
    </reaction>
</comment>
<dbReference type="Pfam" id="PF01636">
    <property type="entry name" value="APH"/>
    <property type="match status" value="1"/>
</dbReference>